<sequence>MEKIEQTKKLPSKITKKCNFCRKKSLVNITCTKCDKIFCIKHRCPENHNCIHDYKRDFQIAEKIITPKIEVI</sequence>
<evidence type="ECO:0000256" key="3">
    <source>
        <dbReference type="ARBA" id="ARBA00022833"/>
    </source>
</evidence>
<dbReference type="AlphaFoldDB" id="A0A6C0L0U4"/>
<dbReference type="EMBL" id="MN741010">
    <property type="protein sequence ID" value="QHU22537.1"/>
    <property type="molecule type" value="Genomic_DNA"/>
</dbReference>
<accession>A0A6C0L0U4</accession>
<proteinExistence type="predicted"/>
<dbReference type="SUPFAM" id="SSF118310">
    <property type="entry name" value="AN1-like Zinc finger"/>
    <property type="match status" value="1"/>
</dbReference>
<keyword evidence="2" id="KW-0863">Zinc-finger</keyword>
<reference evidence="5" key="1">
    <citation type="journal article" date="2020" name="Nature">
        <title>Giant virus diversity and host interactions through global metagenomics.</title>
        <authorList>
            <person name="Schulz F."/>
            <person name="Roux S."/>
            <person name="Paez-Espino D."/>
            <person name="Jungbluth S."/>
            <person name="Walsh D.A."/>
            <person name="Denef V.J."/>
            <person name="McMahon K.D."/>
            <person name="Konstantinidis K.T."/>
            <person name="Eloe-Fadrosh E.A."/>
            <person name="Kyrpides N.C."/>
            <person name="Woyke T."/>
        </authorList>
    </citation>
    <scope>NUCLEOTIDE SEQUENCE</scope>
    <source>
        <strain evidence="5">GVMAG-S-ERX555907-102</strain>
    </source>
</reference>
<organism evidence="5">
    <name type="scientific">viral metagenome</name>
    <dbReference type="NCBI Taxonomy" id="1070528"/>
    <lineage>
        <taxon>unclassified sequences</taxon>
        <taxon>metagenomes</taxon>
        <taxon>organismal metagenomes</taxon>
    </lineage>
</organism>
<keyword evidence="1" id="KW-0479">Metal-binding</keyword>
<protein>
    <recommendedName>
        <fullName evidence="4">AN1-type domain-containing protein</fullName>
    </recommendedName>
</protein>
<keyword evidence="3" id="KW-0862">Zinc</keyword>
<evidence type="ECO:0000256" key="1">
    <source>
        <dbReference type="ARBA" id="ARBA00022723"/>
    </source>
</evidence>
<name>A0A6C0L0U4_9ZZZZ</name>
<dbReference type="GO" id="GO:0008270">
    <property type="term" value="F:zinc ion binding"/>
    <property type="evidence" value="ECO:0007669"/>
    <property type="project" value="UniProtKB-KW"/>
</dbReference>
<dbReference type="PROSITE" id="PS51039">
    <property type="entry name" value="ZF_AN1"/>
    <property type="match status" value="1"/>
</dbReference>
<dbReference type="InterPro" id="IPR000058">
    <property type="entry name" value="Znf_AN1"/>
</dbReference>
<evidence type="ECO:0000256" key="2">
    <source>
        <dbReference type="ARBA" id="ARBA00022771"/>
    </source>
</evidence>
<dbReference type="Pfam" id="PF01428">
    <property type="entry name" value="zf-AN1"/>
    <property type="match status" value="1"/>
</dbReference>
<dbReference type="InterPro" id="IPR035896">
    <property type="entry name" value="AN1-like_Znf"/>
</dbReference>
<dbReference type="SMART" id="SM00154">
    <property type="entry name" value="ZnF_AN1"/>
    <property type="match status" value="1"/>
</dbReference>
<feature type="domain" description="AN1-type" evidence="4">
    <location>
        <begin position="12"/>
        <end position="58"/>
    </location>
</feature>
<evidence type="ECO:0000259" key="4">
    <source>
        <dbReference type="PROSITE" id="PS51039"/>
    </source>
</evidence>
<dbReference type="Gene3D" id="4.10.1110.10">
    <property type="entry name" value="AN1-like Zinc finger"/>
    <property type="match status" value="1"/>
</dbReference>
<evidence type="ECO:0000313" key="5">
    <source>
        <dbReference type="EMBL" id="QHU22537.1"/>
    </source>
</evidence>